<comment type="catalytic activity">
    <reaction evidence="1">
        <text>alpha,alpha-trehalose 6-phosphate + H2O = alpha,alpha-trehalose + phosphate</text>
        <dbReference type="Rhea" id="RHEA:23420"/>
        <dbReference type="ChEBI" id="CHEBI:15377"/>
        <dbReference type="ChEBI" id="CHEBI:16551"/>
        <dbReference type="ChEBI" id="CHEBI:43474"/>
        <dbReference type="ChEBI" id="CHEBI:58429"/>
        <dbReference type="EC" id="3.1.3.12"/>
    </reaction>
</comment>
<evidence type="ECO:0000256" key="1">
    <source>
        <dbReference type="ARBA" id="ARBA00000500"/>
    </source>
</evidence>
<keyword evidence="6" id="KW-1185">Reference proteome</keyword>
<protein>
    <submittedName>
        <fullName evidence="5">Uncharacterized protein</fullName>
    </submittedName>
</protein>
<evidence type="ECO:0000256" key="3">
    <source>
        <dbReference type="ARBA" id="ARBA00022801"/>
    </source>
</evidence>
<name>A0AAN9KJ76_CLITE</name>
<dbReference type="GO" id="GO:0004805">
    <property type="term" value="F:trehalose-phosphatase activity"/>
    <property type="evidence" value="ECO:0007669"/>
    <property type="project" value="UniProtKB-EC"/>
</dbReference>
<dbReference type="AlphaFoldDB" id="A0AAN9KJ76"/>
<dbReference type="EMBL" id="JAYKXN010000001">
    <property type="protein sequence ID" value="KAK7317203.1"/>
    <property type="molecule type" value="Genomic_DNA"/>
</dbReference>
<dbReference type="Pfam" id="PF02358">
    <property type="entry name" value="Trehalose_PPase"/>
    <property type="match status" value="1"/>
</dbReference>
<proteinExistence type="predicted"/>
<evidence type="ECO:0000256" key="2">
    <source>
        <dbReference type="ARBA" id="ARBA00001968"/>
    </source>
</evidence>
<dbReference type="GO" id="GO:0005992">
    <property type="term" value="P:trehalose biosynthetic process"/>
    <property type="evidence" value="ECO:0007669"/>
    <property type="project" value="InterPro"/>
</dbReference>
<dbReference type="PANTHER" id="PTHR43768">
    <property type="entry name" value="TREHALOSE 6-PHOSPHATE PHOSPHATASE"/>
    <property type="match status" value="1"/>
</dbReference>
<dbReference type="InterPro" id="IPR044651">
    <property type="entry name" value="OTSB-like"/>
</dbReference>
<dbReference type="InterPro" id="IPR003337">
    <property type="entry name" value="Trehalose_PPase"/>
</dbReference>
<comment type="function">
    <text evidence="4">Removes the phosphate from trehalose 6-phosphate to produce free trehalose. Trehalose accumulation in plant may improve abiotic stress tolerance.</text>
</comment>
<organism evidence="5 6">
    <name type="scientific">Clitoria ternatea</name>
    <name type="common">Butterfly pea</name>
    <dbReference type="NCBI Taxonomy" id="43366"/>
    <lineage>
        <taxon>Eukaryota</taxon>
        <taxon>Viridiplantae</taxon>
        <taxon>Streptophyta</taxon>
        <taxon>Embryophyta</taxon>
        <taxon>Tracheophyta</taxon>
        <taxon>Spermatophyta</taxon>
        <taxon>Magnoliopsida</taxon>
        <taxon>eudicotyledons</taxon>
        <taxon>Gunneridae</taxon>
        <taxon>Pentapetalae</taxon>
        <taxon>rosids</taxon>
        <taxon>fabids</taxon>
        <taxon>Fabales</taxon>
        <taxon>Fabaceae</taxon>
        <taxon>Papilionoideae</taxon>
        <taxon>50 kb inversion clade</taxon>
        <taxon>NPAAA clade</taxon>
        <taxon>indigoferoid/millettioid clade</taxon>
        <taxon>Phaseoleae</taxon>
        <taxon>Clitoria</taxon>
    </lineage>
</organism>
<evidence type="ECO:0000313" key="5">
    <source>
        <dbReference type="EMBL" id="KAK7317203.1"/>
    </source>
</evidence>
<dbReference type="PANTHER" id="PTHR43768:SF49">
    <property type="entry name" value="TREHALOSE 6-PHOSPHATE PHOSPHATASE"/>
    <property type="match status" value="1"/>
</dbReference>
<evidence type="ECO:0000313" key="6">
    <source>
        <dbReference type="Proteomes" id="UP001359559"/>
    </source>
</evidence>
<reference evidence="5 6" key="1">
    <citation type="submission" date="2024-01" db="EMBL/GenBank/DDBJ databases">
        <title>The genomes of 5 underutilized Papilionoideae crops provide insights into root nodulation and disease resistance.</title>
        <authorList>
            <person name="Yuan L."/>
        </authorList>
    </citation>
    <scope>NUCLEOTIDE SEQUENCE [LARGE SCALE GENOMIC DNA]</scope>
    <source>
        <strain evidence="5">LY-2023</strain>
        <tissue evidence="5">Leaf</tissue>
    </source>
</reference>
<evidence type="ECO:0000256" key="4">
    <source>
        <dbReference type="ARBA" id="ARBA00025274"/>
    </source>
</evidence>
<comment type="cofactor">
    <cofactor evidence="2">
        <name>a divalent metal cation</name>
        <dbReference type="ChEBI" id="CHEBI:60240"/>
    </cofactor>
</comment>
<keyword evidence="3" id="KW-0378">Hydrolase</keyword>
<sequence length="132" mass="15118">MRSSNSFRLRRRYSPSSVGSMIRYQATSFGVTRNNKCEQSGTLLQYVEFLYRVVTPASNYAILVPPLNELVHLYHLDPEVLGLLKECTKDIEGASVENNKFCVSVHYCNVAEMSWDIVGQRLYDVLKDYPCL</sequence>
<dbReference type="Proteomes" id="UP001359559">
    <property type="component" value="Unassembled WGS sequence"/>
</dbReference>
<gene>
    <name evidence="5" type="ORF">RJT34_01223</name>
</gene>
<comment type="caution">
    <text evidence="5">The sequence shown here is derived from an EMBL/GenBank/DDBJ whole genome shotgun (WGS) entry which is preliminary data.</text>
</comment>
<accession>A0AAN9KJ76</accession>